<feature type="compositionally biased region" description="Basic and acidic residues" evidence="1">
    <location>
        <begin position="111"/>
        <end position="128"/>
    </location>
</feature>
<evidence type="ECO:0000313" key="2">
    <source>
        <dbReference type="EMBL" id="KAE9033489.1"/>
    </source>
</evidence>
<evidence type="ECO:0008006" key="6">
    <source>
        <dbReference type="Google" id="ProtNLM"/>
    </source>
</evidence>
<comment type="caution">
    <text evidence="3">The sequence shown here is derived from an EMBL/GenBank/DDBJ whole genome shotgun (WGS) entry which is preliminary data.</text>
</comment>
<feature type="region of interest" description="Disordered" evidence="1">
    <location>
        <begin position="34"/>
        <end position="155"/>
    </location>
</feature>
<dbReference type="EMBL" id="QXFV01000586">
    <property type="protein sequence ID" value="KAE9033489.1"/>
    <property type="molecule type" value="Genomic_DNA"/>
</dbReference>
<gene>
    <name evidence="2" type="ORF">PR001_g10149</name>
    <name evidence="3" type="ORF">PR003_g25814</name>
</gene>
<evidence type="ECO:0000313" key="5">
    <source>
        <dbReference type="Proteomes" id="UP000434957"/>
    </source>
</evidence>
<feature type="compositionally biased region" description="Low complexity" evidence="1">
    <location>
        <begin position="57"/>
        <end position="73"/>
    </location>
</feature>
<evidence type="ECO:0000313" key="4">
    <source>
        <dbReference type="Proteomes" id="UP000429607"/>
    </source>
</evidence>
<sequence length="155" mass="16715">KGYPDTTWVDELDLNCGGLLHDFLRERTGRHRFEAMQSHENAEAAEPDGVPAGGITGSKKGTTGELPAEPLEAVLEEEARDDEEADESSLLEPPELSGPGPDPPLTAVRPLGEECADRAGDERRKAADPAECAKPAECTERADPTERVDVKEAER</sequence>
<accession>A0A6A4CL16</accession>
<evidence type="ECO:0000256" key="1">
    <source>
        <dbReference type="SAM" id="MobiDB-lite"/>
    </source>
</evidence>
<dbReference type="Proteomes" id="UP000434957">
    <property type="component" value="Unassembled WGS sequence"/>
</dbReference>
<reference evidence="3 5" key="1">
    <citation type="submission" date="2018-08" db="EMBL/GenBank/DDBJ databases">
        <title>Genomic investigation of the strawberry pathogen Phytophthora fragariae indicates pathogenicity is determined by transcriptional variation in three key races.</title>
        <authorList>
            <person name="Adams T.M."/>
            <person name="Armitage A.D."/>
            <person name="Sobczyk M.K."/>
            <person name="Bates H.J."/>
            <person name="Dunwell J.M."/>
            <person name="Nellist C.F."/>
            <person name="Harrison R.J."/>
        </authorList>
    </citation>
    <scope>NUCLEOTIDE SEQUENCE [LARGE SCALE GENOMIC DNA]</scope>
    <source>
        <strain evidence="2 4">SCRP249</strain>
        <strain evidence="3 5">SCRP333</strain>
    </source>
</reference>
<feature type="compositionally biased region" description="Basic and acidic residues" evidence="1">
    <location>
        <begin position="137"/>
        <end position="155"/>
    </location>
</feature>
<dbReference type="AlphaFoldDB" id="A0A6A4CL16"/>
<protein>
    <recommendedName>
        <fullName evidence="6">Chromo domain-containing protein</fullName>
    </recommendedName>
</protein>
<proteinExistence type="predicted"/>
<feature type="compositionally biased region" description="Low complexity" evidence="1">
    <location>
        <begin position="90"/>
        <end position="99"/>
    </location>
</feature>
<feature type="non-terminal residue" evidence="3">
    <location>
        <position position="1"/>
    </location>
</feature>
<evidence type="ECO:0000313" key="3">
    <source>
        <dbReference type="EMBL" id="KAE9288402.1"/>
    </source>
</evidence>
<dbReference type="EMBL" id="QXFT01003184">
    <property type="protein sequence ID" value="KAE9288402.1"/>
    <property type="molecule type" value="Genomic_DNA"/>
</dbReference>
<organism evidence="3 5">
    <name type="scientific">Phytophthora rubi</name>
    <dbReference type="NCBI Taxonomy" id="129364"/>
    <lineage>
        <taxon>Eukaryota</taxon>
        <taxon>Sar</taxon>
        <taxon>Stramenopiles</taxon>
        <taxon>Oomycota</taxon>
        <taxon>Peronosporomycetes</taxon>
        <taxon>Peronosporales</taxon>
        <taxon>Peronosporaceae</taxon>
        <taxon>Phytophthora</taxon>
    </lineage>
</organism>
<name>A0A6A4CL16_9STRA</name>
<keyword evidence="5" id="KW-1185">Reference proteome</keyword>
<dbReference type="Proteomes" id="UP000429607">
    <property type="component" value="Unassembled WGS sequence"/>
</dbReference>
<feature type="compositionally biased region" description="Acidic residues" evidence="1">
    <location>
        <begin position="74"/>
        <end position="89"/>
    </location>
</feature>